<proteinExistence type="predicted"/>
<dbReference type="RefSeq" id="XP_075085065.1">
    <property type="nucleotide sequence ID" value="XM_075228964.1"/>
</dbReference>
<gene>
    <name evidence="2" type="primary">LOC142168301</name>
</gene>
<dbReference type="Proteomes" id="UP000790787">
    <property type="component" value="Chromosome 13"/>
</dbReference>
<name>A0AC58SJB9_TOBAC</name>
<evidence type="ECO:0000313" key="2">
    <source>
        <dbReference type="RefSeq" id="XP_075085065.1"/>
    </source>
</evidence>
<accession>A0AC58SJB9</accession>
<evidence type="ECO:0000313" key="1">
    <source>
        <dbReference type="Proteomes" id="UP000790787"/>
    </source>
</evidence>
<reference evidence="2" key="2">
    <citation type="submission" date="2025-08" db="UniProtKB">
        <authorList>
            <consortium name="RefSeq"/>
        </authorList>
    </citation>
    <scope>IDENTIFICATION</scope>
    <source>
        <tissue evidence="2">Leaf</tissue>
    </source>
</reference>
<sequence length="440" mass="51786">MTRDAFEMFPEALSEQNDEAKKFFKELEEASCPLYKGSVHSKLSVVVRLLQIKSDSYISQSGMNSIIGLMNKLNPSNIDLPKDFYIVKKLVSSLGLSSERIHCYENGCILLYKDDASLENCKFCNKSRYKKATNDKKKKILVKAVHYLPLIPKLKRLYASMSSAPHMGLHYENRRPDGVLRHPSDGEVWKHFDRGPHNPKKLIDIYMQPLIDELKLLWHQDVETYDISTKQNFRFCAALMWTINDFSTYIMMFEWSTVVKLACLTCVEDTKVFTLKHGGKNTWFDYHHHLLPIDHEFRRNTSAFMKNKIDYEEPPSVLSPEEIWNRVRDLPKVTEYPLSNKIHGYYVTHNWTKQSIFYELPYWKHNLLRHNIDVMLIENIFFDNLFNIVMDVNNKTKHNLKMHVTFNALPDRIWQPITEVRCVWQPALENQVNANFEKKA</sequence>
<reference evidence="1" key="1">
    <citation type="journal article" date="2014" name="Nat. Commun.">
        <title>The tobacco genome sequence and its comparison with those of tomato and potato.</title>
        <authorList>
            <person name="Sierro N."/>
            <person name="Battey J.N."/>
            <person name="Ouadi S."/>
            <person name="Bakaher N."/>
            <person name="Bovet L."/>
            <person name="Willig A."/>
            <person name="Goepfert S."/>
            <person name="Peitsch M.C."/>
            <person name="Ivanov N.V."/>
        </authorList>
    </citation>
    <scope>NUCLEOTIDE SEQUENCE [LARGE SCALE GENOMIC DNA]</scope>
</reference>
<organism evidence="1 2">
    <name type="scientific">Nicotiana tabacum</name>
    <name type="common">Common tobacco</name>
    <dbReference type="NCBI Taxonomy" id="4097"/>
    <lineage>
        <taxon>Eukaryota</taxon>
        <taxon>Viridiplantae</taxon>
        <taxon>Streptophyta</taxon>
        <taxon>Embryophyta</taxon>
        <taxon>Tracheophyta</taxon>
        <taxon>Spermatophyta</taxon>
        <taxon>Magnoliopsida</taxon>
        <taxon>eudicotyledons</taxon>
        <taxon>Gunneridae</taxon>
        <taxon>Pentapetalae</taxon>
        <taxon>asterids</taxon>
        <taxon>lamiids</taxon>
        <taxon>Solanales</taxon>
        <taxon>Solanaceae</taxon>
        <taxon>Nicotianoideae</taxon>
        <taxon>Nicotianeae</taxon>
        <taxon>Nicotiana</taxon>
    </lineage>
</organism>
<keyword evidence="1" id="KW-1185">Reference proteome</keyword>
<protein>
    <submittedName>
        <fullName evidence="2">Uncharacterized protein LOC142168301</fullName>
    </submittedName>
</protein>